<dbReference type="Gene3D" id="3.30.2290.10">
    <property type="entry name" value="PmbA/TldD superfamily"/>
    <property type="match status" value="1"/>
</dbReference>
<feature type="domain" description="Metalloprotease TldD/E C-terminal" evidence="2">
    <location>
        <begin position="234"/>
        <end position="461"/>
    </location>
</feature>
<dbReference type="InterPro" id="IPR051463">
    <property type="entry name" value="Peptidase_U62_metallo"/>
</dbReference>
<organism evidence="3 4">
    <name type="scientific">Tumebacillus permanentifrigoris</name>
    <dbReference type="NCBI Taxonomy" id="378543"/>
    <lineage>
        <taxon>Bacteria</taxon>
        <taxon>Bacillati</taxon>
        <taxon>Bacillota</taxon>
        <taxon>Bacilli</taxon>
        <taxon>Bacillales</taxon>
        <taxon>Alicyclobacillaceae</taxon>
        <taxon>Tumebacillus</taxon>
    </lineage>
</organism>
<evidence type="ECO:0000256" key="1">
    <source>
        <dbReference type="ARBA" id="ARBA00005836"/>
    </source>
</evidence>
<dbReference type="GO" id="GO:0005829">
    <property type="term" value="C:cytosol"/>
    <property type="evidence" value="ECO:0007669"/>
    <property type="project" value="TreeGrafter"/>
</dbReference>
<dbReference type="PANTHER" id="PTHR30624:SF4">
    <property type="entry name" value="METALLOPROTEASE TLDD"/>
    <property type="match status" value="1"/>
</dbReference>
<dbReference type="Pfam" id="PF19289">
    <property type="entry name" value="PmbA_TldD_3rd"/>
    <property type="match status" value="1"/>
</dbReference>
<dbReference type="SUPFAM" id="SSF111283">
    <property type="entry name" value="Putative modulator of DNA gyrase, PmbA/TldD"/>
    <property type="match status" value="1"/>
</dbReference>
<protein>
    <submittedName>
        <fullName evidence="3">TldD protein</fullName>
    </submittedName>
</protein>
<keyword evidence="4" id="KW-1185">Reference proteome</keyword>
<dbReference type="PANTHER" id="PTHR30624">
    <property type="entry name" value="UNCHARACTERIZED PROTEIN TLDD AND PMBA"/>
    <property type="match status" value="1"/>
</dbReference>
<name>A0A316D6I6_9BACL</name>
<dbReference type="Proteomes" id="UP000245634">
    <property type="component" value="Unassembled WGS sequence"/>
</dbReference>
<gene>
    <name evidence="3" type="ORF">C7459_1115</name>
</gene>
<evidence type="ECO:0000259" key="2">
    <source>
        <dbReference type="Pfam" id="PF19289"/>
    </source>
</evidence>
<proteinExistence type="inferred from homology"/>
<dbReference type="GO" id="GO:0008237">
    <property type="term" value="F:metallopeptidase activity"/>
    <property type="evidence" value="ECO:0007669"/>
    <property type="project" value="InterPro"/>
</dbReference>
<dbReference type="GO" id="GO:0006508">
    <property type="term" value="P:proteolysis"/>
    <property type="evidence" value="ECO:0007669"/>
    <property type="project" value="InterPro"/>
</dbReference>
<comment type="similarity">
    <text evidence="1">Belongs to the peptidase U62 family.</text>
</comment>
<accession>A0A316D6I6</accession>
<dbReference type="InterPro" id="IPR035068">
    <property type="entry name" value="TldD/PmbA_N"/>
</dbReference>
<evidence type="ECO:0000313" key="4">
    <source>
        <dbReference type="Proteomes" id="UP000245634"/>
    </source>
</evidence>
<dbReference type="RefSeq" id="WP_146201000.1">
    <property type="nucleotide sequence ID" value="NZ_QGGL01000011.1"/>
</dbReference>
<dbReference type="InterPro" id="IPR045569">
    <property type="entry name" value="Metalloprtase-TldD/E_C"/>
</dbReference>
<evidence type="ECO:0000313" key="3">
    <source>
        <dbReference type="EMBL" id="PWK11212.1"/>
    </source>
</evidence>
<sequence length="465" mass="51849">MTATYFQETTATLREFLPNLIEEMERRVPYASVVVLSTSKTHIGVDLNKESIEPNEPIVGAVITVYDGQRLWEYGTHDFSRDNLYRRAMQLVEQALPVKNGLALQLGEKREGHFTSQAVRRPEDVSLLEKLELCKERLAFTKSLDPRLSNAIVNYTEIREQKLFVDRNTRVSQDLTRLAMNSLLFATDGATQEWDMAFASASGGFERLHLRDEQLVLAKDNAIQLLNAERIAPGLYDCITTPAISGLIAHEAFGHGTEVDMFLKDRAKGREYLNRQVAATCVSMYDDPTVEGAYGSHFIDDQGHQATRTTIIENGILKQGIGDLYSTSLMQLPRTSNGRRESYLRKAYSRMTNTYFGQGAHTLDEMMADVQQGVYLESGESGMEDPKGWGIQCTVHLGREIKAGKFTGKIYKSLGLTGYVPDLLQSISMVGNDFHLGAGTCGKGHKEWVPVTDGGPHLRLKGRLG</sequence>
<reference evidence="3 4" key="1">
    <citation type="submission" date="2018-05" db="EMBL/GenBank/DDBJ databases">
        <title>Genomic Encyclopedia of Type Strains, Phase IV (KMG-IV): sequencing the most valuable type-strain genomes for metagenomic binning, comparative biology and taxonomic classification.</title>
        <authorList>
            <person name="Goeker M."/>
        </authorList>
    </citation>
    <scope>NUCLEOTIDE SEQUENCE [LARGE SCALE GENOMIC DNA]</scope>
    <source>
        <strain evidence="3 4">DSM 18773</strain>
    </source>
</reference>
<dbReference type="EMBL" id="QGGL01000011">
    <property type="protein sequence ID" value="PWK11212.1"/>
    <property type="molecule type" value="Genomic_DNA"/>
</dbReference>
<dbReference type="AlphaFoldDB" id="A0A316D6I6"/>
<dbReference type="InterPro" id="IPR036059">
    <property type="entry name" value="TldD/PmbA_sf"/>
</dbReference>
<comment type="caution">
    <text evidence="3">The sequence shown here is derived from an EMBL/GenBank/DDBJ whole genome shotgun (WGS) entry which is preliminary data.</text>
</comment>
<dbReference type="OrthoDB" id="9803213at2"/>